<organism evidence="4 5">
    <name type="scientific">Pseudooceanicola pacificus</name>
    <dbReference type="NCBI Taxonomy" id="2676438"/>
    <lineage>
        <taxon>Bacteria</taxon>
        <taxon>Pseudomonadati</taxon>
        <taxon>Pseudomonadota</taxon>
        <taxon>Alphaproteobacteria</taxon>
        <taxon>Rhodobacterales</taxon>
        <taxon>Paracoccaceae</taxon>
        <taxon>Pseudooceanicola</taxon>
    </lineage>
</organism>
<comment type="subunit">
    <text evidence="3">UreD, UreF and UreG form a complex that acts as a GTP-hydrolysis-dependent molecular chaperone, activating the urease apoprotein by helping to assemble the nickel containing metallocenter of UreC. The UreE protein probably delivers the nickel.</text>
</comment>
<dbReference type="Pfam" id="PF01730">
    <property type="entry name" value="UreF"/>
    <property type="match status" value="1"/>
</dbReference>
<comment type="similarity">
    <text evidence="3">Belongs to the UreF family.</text>
</comment>
<dbReference type="PIRSF" id="PIRSF009467">
    <property type="entry name" value="Ureas_acces_UreF"/>
    <property type="match status" value="1"/>
</dbReference>
<evidence type="ECO:0000256" key="2">
    <source>
        <dbReference type="ARBA" id="ARBA00023186"/>
    </source>
</evidence>
<evidence type="ECO:0000313" key="5">
    <source>
        <dbReference type="Proteomes" id="UP000443843"/>
    </source>
</evidence>
<evidence type="ECO:0000256" key="1">
    <source>
        <dbReference type="ARBA" id="ARBA00022988"/>
    </source>
</evidence>
<keyword evidence="2 3" id="KW-0143">Chaperone</keyword>
<comment type="function">
    <text evidence="3">Required for maturation of urease via the functional incorporation of the urease nickel metallocenter.</text>
</comment>
<dbReference type="InterPro" id="IPR002639">
    <property type="entry name" value="UreF"/>
</dbReference>
<name>A0A844WCT9_9RHOB</name>
<dbReference type="AlphaFoldDB" id="A0A844WCT9"/>
<dbReference type="HAMAP" id="MF_01385">
    <property type="entry name" value="UreF"/>
    <property type="match status" value="1"/>
</dbReference>
<dbReference type="PANTHER" id="PTHR33620:SF1">
    <property type="entry name" value="UREASE ACCESSORY PROTEIN F"/>
    <property type="match status" value="1"/>
</dbReference>
<dbReference type="InterPro" id="IPR038277">
    <property type="entry name" value="UreF_sf"/>
</dbReference>
<dbReference type="RefSeq" id="WP_160381666.1">
    <property type="nucleotide sequence ID" value="NZ_WNXQ01000002.1"/>
</dbReference>
<protein>
    <recommendedName>
        <fullName evidence="3">Urease accessory protein UreF</fullName>
    </recommendedName>
</protein>
<comment type="caution">
    <text evidence="4">The sequence shown here is derived from an EMBL/GenBank/DDBJ whole genome shotgun (WGS) entry which is preliminary data.</text>
</comment>
<dbReference type="GO" id="GO:0016151">
    <property type="term" value="F:nickel cation binding"/>
    <property type="evidence" value="ECO:0007669"/>
    <property type="project" value="UniProtKB-UniRule"/>
</dbReference>
<evidence type="ECO:0000313" key="4">
    <source>
        <dbReference type="EMBL" id="MWB77410.1"/>
    </source>
</evidence>
<sequence length="230" mass="23852">MTDRVLPLLRLLQTADSSFPSGAFAFSSGLETLAEEGRANGAADIRTLLADQVVPRWLSFDRPFLREAWAAASAADPQAVLACDRQCHLQNTVDRLAEASRRVGRSLLTVHARIGTPGASDYRDRIQATGQGGALGYEPVVQGVIGAGLGLNAAETEAGALNAVVMGFASAAVRLGRLGALDAQAVLAAIAQDMARGLAAPVPAHAGAFAPLTEIATLRRNAGQARLFAT</sequence>
<keyword evidence="1 3" id="KW-0996">Nickel insertion</keyword>
<dbReference type="EMBL" id="WNXQ01000002">
    <property type="protein sequence ID" value="MWB77410.1"/>
    <property type="molecule type" value="Genomic_DNA"/>
</dbReference>
<gene>
    <name evidence="3" type="primary">ureF</name>
    <name evidence="4" type="ORF">GLS40_05180</name>
</gene>
<reference evidence="4 5" key="1">
    <citation type="submission" date="2019-11" db="EMBL/GenBank/DDBJ databases">
        <title>Pseudooceanicola pacifica sp. nov., isolated from deep-sea sediment of the Pacific Ocean.</title>
        <authorList>
            <person name="Lyu L."/>
        </authorList>
    </citation>
    <scope>NUCLEOTIDE SEQUENCE [LARGE SCALE GENOMIC DNA]</scope>
    <source>
        <strain evidence="4 5">216_PA32_1</strain>
    </source>
</reference>
<evidence type="ECO:0000256" key="3">
    <source>
        <dbReference type="HAMAP-Rule" id="MF_01385"/>
    </source>
</evidence>
<dbReference type="PANTHER" id="PTHR33620">
    <property type="entry name" value="UREASE ACCESSORY PROTEIN F"/>
    <property type="match status" value="1"/>
</dbReference>
<comment type="subcellular location">
    <subcellularLocation>
        <location evidence="3">Cytoplasm</location>
    </subcellularLocation>
</comment>
<keyword evidence="5" id="KW-1185">Reference proteome</keyword>
<dbReference type="Proteomes" id="UP000443843">
    <property type="component" value="Unassembled WGS sequence"/>
</dbReference>
<proteinExistence type="inferred from homology"/>
<dbReference type="GO" id="GO:0005737">
    <property type="term" value="C:cytoplasm"/>
    <property type="evidence" value="ECO:0007669"/>
    <property type="project" value="UniProtKB-SubCell"/>
</dbReference>
<dbReference type="Gene3D" id="1.10.4190.10">
    <property type="entry name" value="Urease accessory protein UreF"/>
    <property type="match status" value="1"/>
</dbReference>
<accession>A0A844WCT9</accession>
<keyword evidence="3" id="KW-0963">Cytoplasm</keyword>